<protein>
    <recommendedName>
        <fullName evidence="7">Probable endonuclease 4</fullName>
        <ecNumber evidence="7">3.1.21.2</ecNumber>
    </recommendedName>
    <alternativeName>
        <fullName evidence="7">Endodeoxyribonuclease IV</fullName>
    </alternativeName>
    <alternativeName>
        <fullName evidence="7">Endonuclease IV</fullName>
    </alternativeName>
</protein>
<dbReference type="PANTHER" id="PTHR21445:SF0">
    <property type="entry name" value="APURINIC-APYRIMIDINIC ENDONUCLEASE"/>
    <property type="match status" value="1"/>
</dbReference>
<dbReference type="InterPro" id="IPR018246">
    <property type="entry name" value="AP_endonuc_F2_Zn_BS"/>
</dbReference>
<dbReference type="PROSITE" id="PS51432">
    <property type="entry name" value="AP_NUCLEASE_F2_4"/>
    <property type="match status" value="1"/>
</dbReference>
<feature type="binding site" evidence="7">
    <location>
        <position position="154"/>
    </location>
    <ligand>
        <name>Zn(2+)</name>
        <dbReference type="ChEBI" id="CHEBI:29105"/>
        <label>1</label>
    </ligand>
</feature>
<dbReference type="Gene3D" id="3.20.20.150">
    <property type="entry name" value="Divalent-metal-dependent TIM barrel enzymes"/>
    <property type="match status" value="1"/>
</dbReference>
<comment type="catalytic activity">
    <reaction evidence="7">
        <text>Endonucleolytic cleavage to 5'-phosphooligonucleotide end-products.</text>
        <dbReference type="EC" id="3.1.21.2"/>
    </reaction>
</comment>
<dbReference type="InterPro" id="IPR036237">
    <property type="entry name" value="Xyl_isomerase-like_sf"/>
</dbReference>
<keyword evidence="5 7" id="KW-0862">Zinc</keyword>
<dbReference type="GO" id="GO:0003906">
    <property type="term" value="F:DNA-(apurinic or apyrimidinic site) endonuclease activity"/>
    <property type="evidence" value="ECO:0007669"/>
    <property type="project" value="TreeGrafter"/>
</dbReference>
<feature type="binding site" evidence="7">
    <location>
        <position position="237"/>
    </location>
    <ligand>
        <name>Zn(2+)</name>
        <dbReference type="ChEBI" id="CHEBI:29105"/>
        <label>3</label>
    </ligand>
</feature>
<evidence type="ECO:0000256" key="5">
    <source>
        <dbReference type="ARBA" id="ARBA00022833"/>
    </source>
</evidence>
<feature type="domain" description="Xylose isomerase-like TIM barrel" evidence="8">
    <location>
        <begin position="23"/>
        <end position="285"/>
    </location>
</feature>
<accession>A0A2H0UJP9</accession>
<keyword evidence="6 7" id="KW-0234">DNA repair</keyword>
<evidence type="ECO:0000256" key="2">
    <source>
        <dbReference type="ARBA" id="ARBA00022723"/>
    </source>
</evidence>
<evidence type="ECO:0000313" key="10">
    <source>
        <dbReference type="Proteomes" id="UP000229526"/>
    </source>
</evidence>
<feature type="binding site" evidence="7">
    <location>
        <position position="239"/>
    </location>
    <ligand>
        <name>Zn(2+)</name>
        <dbReference type="ChEBI" id="CHEBI:29105"/>
        <label>3</label>
    </ligand>
</feature>
<dbReference type="SUPFAM" id="SSF51658">
    <property type="entry name" value="Xylose isomerase-like"/>
    <property type="match status" value="1"/>
</dbReference>
<dbReference type="EMBL" id="PFBD01000032">
    <property type="protein sequence ID" value="PIR86610.1"/>
    <property type="molecule type" value="Genomic_DNA"/>
</dbReference>
<name>A0A2H0UJP9_9BACT</name>
<feature type="binding site" evidence="7">
    <location>
        <position position="154"/>
    </location>
    <ligand>
        <name>Zn(2+)</name>
        <dbReference type="ChEBI" id="CHEBI:29105"/>
        <label>2</label>
    </ligand>
</feature>
<keyword evidence="7 9" id="KW-0255">Endonuclease</keyword>
<dbReference type="GO" id="GO:0008270">
    <property type="term" value="F:zinc ion binding"/>
    <property type="evidence" value="ECO:0007669"/>
    <property type="project" value="UniProtKB-UniRule"/>
</dbReference>
<keyword evidence="3 7" id="KW-0227">DNA damage</keyword>
<feature type="binding site" evidence="7">
    <location>
        <position position="70"/>
    </location>
    <ligand>
        <name>Zn(2+)</name>
        <dbReference type="ChEBI" id="CHEBI:29105"/>
        <label>1</label>
    </ligand>
</feature>
<dbReference type="CDD" id="cd00019">
    <property type="entry name" value="AP2Ec"/>
    <property type="match status" value="1"/>
</dbReference>
<comment type="function">
    <text evidence="7">Endonuclease IV plays a role in DNA repair. It cleaves phosphodiester bonds at apurinic or apyrimidinic (AP) sites, generating a 3'-hydroxyl group and a 5'-terminal sugar phosphate.</text>
</comment>
<dbReference type="Proteomes" id="UP000229526">
    <property type="component" value="Unassembled WGS sequence"/>
</dbReference>
<dbReference type="AlphaFoldDB" id="A0A2H0UJP9"/>
<evidence type="ECO:0000313" key="9">
    <source>
        <dbReference type="EMBL" id="PIR86610.1"/>
    </source>
</evidence>
<gene>
    <name evidence="7" type="primary">nfo</name>
    <name evidence="9" type="ORF">COU11_04820</name>
</gene>
<evidence type="ECO:0000256" key="6">
    <source>
        <dbReference type="ARBA" id="ARBA00023204"/>
    </source>
</evidence>
<evidence type="ECO:0000259" key="8">
    <source>
        <dbReference type="Pfam" id="PF01261"/>
    </source>
</evidence>
<dbReference type="NCBIfam" id="TIGR00587">
    <property type="entry name" value="nfo"/>
    <property type="match status" value="1"/>
</dbReference>
<dbReference type="SMART" id="SM00518">
    <property type="entry name" value="AP2Ec"/>
    <property type="match status" value="1"/>
</dbReference>
<dbReference type="GO" id="GO:0003677">
    <property type="term" value="F:DNA binding"/>
    <property type="evidence" value="ECO:0007669"/>
    <property type="project" value="InterPro"/>
</dbReference>
<dbReference type="InterPro" id="IPR013022">
    <property type="entry name" value="Xyl_isomerase-like_TIM-brl"/>
</dbReference>
<feature type="binding site" evidence="7">
    <location>
        <position position="190"/>
    </location>
    <ligand>
        <name>Zn(2+)</name>
        <dbReference type="ChEBI" id="CHEBI:29105"/>
        <label>3</label>
    </ligand>
</feature>
<evidence type="ECO:0000256" key="1">
    <source>
        <dbReference type="ARBA" id="ARBA00005340"/>
    </source>
</evidence>
<evidence type="ECO:0000256" key="7">
    <source>
        <dbReference type="HAMAP-Rule" id="MF_00152"/>
    </source>
</evidence>
<evidence type="ECO:0000256" key="3">
    <source>
        <dbReference type="ARBA" id="ARBA00022763"/>
    </source>
</evidence>
<feature type="binding site" evidence="7">
    <location>
        <position position="110"/>
    </location>
    <ligand>
        <name>Zn(2+)</name>
        <dbReference type="ChEBI" id="CHEBI:29105"/>
        <label>1</label>
    </ligand>
</feature>
<feature type="binding site" evidence="7">
    <location>
        <position position="187"/>
    </location>
    <ligand>
        <name>Zn(2+)</name>
        <dbReference type="ChEBI" id="CHEBI:29105"/>
        <label>2</label>
    </ligand>
</feature>
<keyword evidence="4 7" id="KW-0378">Hydrolase</keyword>
<dbReference type="GO" id="GO:0008081">
    <property type="term" value="F:phosphoric diester hydrolase activity"/>
    <property type="evidence" value="ECO:0007669"/>
    <property type="project" value="TreeGrafter"/>
</dbReference>
<dbReference type="GO" id="GO:0008833">
    <property type="term" value="F:deoxyribonuclease IV (phage-T4-induced) activity"/>
    <property type="evidence" value="ECO:0007669"/>
    <property type="project" value="UniProtKB-UniRule"/>
</dbReference>
<sequence>MAQKYQRIGLHVSAAGGVENAPENAKEAGAECFQFFSRSPRGGAAPYISEDQATLFKQRCRDYGFESYIHTPYYINFASKKAALREAAPRIIRKELERGSLLGVKYVVTHLGSARDWTGATEDEMPREALNAVAAGLKKIFRVETDFSSQLLLEFSAGSGSVIGDTFEELAYLLDKLGRKDVHVCLDTCHLFASGYDVRSTEAWDETMKAFRKILGISQLKLVHTNDSKMDLNAHRDRHEHIGQGKIGDGGFKAMLAHKDLRGVNFILETKHDTLISKDMEKLKKWRNVK</sequence>
<proteinExistence type="inferred from homology"/>
<dbReference type="PROSITE" id="PS00731">
    <property type="entry name" value="AP_NUCLEASE_F2_3"/>
    <property type="match status" value="1"/>
</dbReference>
<reference evidence="10" key="1">
    <citation type="submission" date="2017-09" db="EMBL/GenBank/DDBJ databases">
        <title>Depth-based differentiation of microbial function through sediment-hosted aquifers and enrichment of novel symbionts in the deep terrestrial subsurface.</title>
        <authorList>
            <person name="Probst A.J."/>
            <person name="Ladd B."/>
            <person name="Jarett J.K."/>
            <person name="Geller-Mcgrath D.E."/>
            <person name="Sieber C.M.K."/>
            <person name="Emerson J.B."/>
            <person name="Anantharaman K."/>
            <person name="Thomas B.C."/>
            <person name="Malmstrom R."/>
            <person name="Stieglmeier M."/>
            <person name="Klingl A."/>
            <person name="Woyke T."/>
            <person name="Ryan C.M."/>
            <person name="Banfield J.F."/>
        </authorList>
    </citation>
    <scope>NUCLEOTIDE SEQUENCE [LARGE SCALE GENOMIC DNA]</scope>
</reference>
<keyword evidence="7" id="KW-0540">Nuclease</keyword>
<comment type="cofactor">
    <cofactor evidence="7">
        <name>Zn(2+)</name>
        <dbReference type="ChEBI" id="CHEBI:29105"/>
    </cofactor>
    <text evidence="7">Binds 3 Zn(2+) ions.</text>
</comment>
<keyword evidence="2 7" id="KW-0479">Metal-binding</keyword>
<dbReference type="GO" id="GO:0006284">
    <property type="term" value="P:base-excision repair"/>
    <property type="evidence" value="ECO:0007669"/>
    <property type="project" value="TreeGrafter"/>
</dbReference>
<dbReference type="PANTHER" id="PTHR21445">
    <property type="entry name" value="ENDONUCLEASE IV ENDODEOXYRIBONUCLEASE IV"/>
    <property type="match status" value="1"/>
</dbReference>
<dbReference type="FunFam" id="3.20.20.150:FF:000001">
    <property type="entry name" value="Probable endonuclease 4"/>
    <property type="match status" value="1"/>
</dbReference>
<feature type="binding site" evidence="7">
    <location>
        <position position="224"/>
    </location>
    <ligand>
        <name>Zn(2+)</name>
        <dbReference type="ChEBI" id="CHEBI:29105"/>
        <label>2</label>
    </ligand>
</feature>
<comment type="similarity">
    <text evidence="1 7">Belongs to the AP endonuclease 2 family.</text>
</comment>
<evidence type="ECO:0000256" key="4">
    <source>
        <dbReference type="ARBA" id="ARBA00022801"/>
    </source>
</evidence>
<feature type="binding site" evidence="7">
    <location>
        <position position="269"/>
    </location>
    <ligand>
        <name>Zn(2+)</name>
        <dbReference type="ChEBI" id="CHEBI:29105"/>
        <label>2</label>
    </ligand>
</feature>
<dbReference type="HAMAP" id="MF_00152">
    <property type="entry name" value="Nfo"/>
    <property type="match status" value="1"/>
</dbReference>
<organism evidence="9 10">
    <name type="scientific">Candidatus Harrisonbacteria bacterium CG10_big_fil_rev_8_21_14_0_10_49_15</name>
    <dbReference type="NCBI Taxonomy" id="1974587"/>
    <lineage>
        <taxon>Bacteria</taxon>
        <taxon>Candidatus Harrisoniibacteriota</taxon>
    </lineage>
</organism>
<comment type="caution">
    <text evidence="9">The sequence shown here is derived from an EMBL/GenBank/DDBJ whole genome shotgun (WGS) entry which is preliminary data.</text>
</comment>
<dbReference type="InterPro" id="IPR001719">
    <property type="entry name" value="AP_endonuc_2"/>
</dbReference>
<dbReference type="Pfam" id="PF01261">
    <property type="entry name" value="AP_endonuc_2"/>
    <property type="match status" value="1"/>
</dbReference>
<dbReference type="EC" id="3.1.21.2" evidence="7"/>